<reference evidence="5 6" key="1">
    <citation type="submission" date="2015-10" db="EMBL/GenBank/DDBJ databases">
        <authorList>
            <person name="Ju K.-S."/>
            <person name="Doroghazi J.R."/>
            <person name="Metcalf W.W."/>
        </authorList>
    </citation>
    <scope>NUCLEOTIDE SEQUENCE [LARGE SCALE GENOMIC DNA]</scope>
    <source>
        <strain evidence="5 6">NRRL B-24793</strain>
    </source>
</reference>
<sequence>MRTGPAAAESGYFHEALCYASDDELLAVAVPFLLDGVTAGEPTFVALGERTGGLVRSALPADSGVEFLTGAEVYARPTAAIRMYRKLLADLTAGGADQIRIIGEVPPPSLGSTWDWWARYEAAINRAYDDWPLWSMCAYDTRITPPDVLADVAATHPHIATARQRHLPSPDYLAPESFLRQNRPAPPDPIQAYPPLLQLTDPTAAQARSAVHQAGPGQLSAEDLDDFVIAVSETVTNGLRHGSPPVRLRLWTAPDRIVATVSDTGKGPDDPYAGLLPPADGRPGGLGLWITYQSCNHVTYHRDADGFTLRLTAGQPPGLTAVAQSEPPGGERRPGGSGDQQLSSGTRP</sequence>
<evidence type="ECO:0000313" key="6">
    <source>
        <dbReference type="Proteomes" id="UP000053246"/>
    </source>
</evidence>
<dbReference type="GO" id="GO:0004674">
    <property type="term" value="F:protein serine/threonine kinase activity"/>
    <property type="evidence" value="ECO:0007669"/>
    <property type="project" value="UniProtKB-KW"/>
</dbReference>
<keyword evidence="1" id="KW-0418">Kinase</keyword>
<gene>
    <name evidence="5" type="ORF">ADL17_02260</name>
</gene>
<dbReference type="EMBL" id="LMWI01000001">
    <property type="protein sequence ID" value="KUJ47940.1"/>
    <property type="molecule type" value="Genomic_DNA"/>
</dbReference>
<dbReference type="PANTHER" id="PTHR35526">
    <property type="entry name" value="ANTI-SIGMA-F FACTOR RSBW-RELATED"/>
    <property type="match status" value="1"/>
</dbReference>
<dbReference type="InterPro" id="IPR047718">
    <property type="entry name" value="RsbA-like_anti_sig"/>
</dbReference>
<comment type="caution">
    <text evidence="5">The sequence shown here is derived from an EMBL/GenBank/DDBJ whole genome shotgun (WGS) entry which is preliminary data.</text>
</comment>
<keyword evidence="1" id="KW-0723">Serine/threonine-protein kinase</keyword>
<dbReference type="InterPro" id="IPR050267">
    <property type="entry name" value="Anti-sigma-factor_SerPK"/>
</dbReference>
<keyword evidence="6" id="KW-1185">Reference proteome</keyword>
<dbReference type="AlphaFoldDB" id="A0A9X0LF42"/>
<proteinExistence type="predicted"/>
<feature type="compositionally biased region" description="Polar residues" evidence="2">
    <location>
        <begin position="339"/>
        <end position="348"/>
    </location>
</feature>
<dbReference type="InterPro" id="IPR025847">
    <property type="entry name" value="MEDS_domain"/>
</dbReference>
<feature type="region of interest" description="Disordered" evidence="2">
    <location>
        <begin position="312"/>
        <end position="348"/>
    </location>
</feature>
<dbReference type="RefSeq" id="WP_013731153.1">
    <property type="nucleotide sequence ID" value="NZ_LMWI01000001.1"/>
</dbReference>
<name>A0A9X0LF42_9ACTN</name>
<accession>A0A9X0LF42</accession>
<dbReference type="Pfam" id="PF14417">
    <property type="entry name" value="MEDS"/>
    <property type="match status" value="1"/>
</dbReference>
<dbReference type="NCBIfam" id="NF041045">
    <property type="entry name" value="RsbA_anti_sig"/>
    <property type="match status" value="1"/>
</dbReference>
<feature type="domain" description="MEDS" evidence="4">
    <location>
        <begin position="14"/>
        <end position="157"/>
    </location>
</feature>
<dbReference type="Proteomes" id="UP000053246">
    <property type="component" value="Unassembled WGS sequence"/>
</dbReference>
<dbReference type="InterPro" id="IPR036890">
    <property type="entry name" value="HATPase_C_sf"/>
</dbReference>
<evidence type="ECO:0000256" key="2">
    <source>
        <dbReference type="SAM" id="MobiDB-lite"/>
    </source>
</evidence>
<dbReference type="Pfam" id="PF13581">
    <property type="entry name" value="HATPase_c_2"/>
    <property type="match status" value="1"/>
</dbReference>
<evidence type="ECO:0000259" key="3">
    <source>
        <dbReference type="Pfam" id="PF13581"/>
    </source>
</evidence>
<organism evidence="5 6">
    <name type="scientific">Micromonospora maris</name>
    <dbReference type="NCBI Taxonomy" id="1003110"/>
    <lineage>
        <taxon>Bacteria</taxon>
        <taxon>Bacillati</taxon>
        <taxon>Actinomycetota</taxon>
        <taxon>Actinomycetes</taxon>
        <taxon>Micromonosporales</taxon>
        <taxon>Micromonosporaceae</taxon>
        <taxon>Micromonospora</taxon>
    </lineage>
</organism>
<feature type="domain" description="Histidine kinase/HSP90-like ATPase" evidence="3">
    <location>
        <begin position="204"/>
        <end position="312"/>
    </location>
</feature>
<evidence type="ECO:0000256" key="1">
    <source>
        <dbReference type="ARBA" id="ARBA00022527"/>
    </source>
</evidence>
<dbReference type="OMA" id="TWDWWAR"/>
<dbReference type="InterPro" id="IPR003594">
    <property type="entry name" value="HATPase_dom"/>
</dbReference>
<evidence type="ECO:0000259" key="4">
    <source>
        <dbReference type="Pfam" id="PF14417"/>
    </source>
</evidence>
<dbReference type="CDD" id="cd16936">
    <property type="entry name" value="HATPase_RsbW-like"/>
    <property type="match status" value="1"/>
</dbReference>
<protein>
    <submittedName>
        <fullName evidence="5">Transcriptional regulator</fullName>
    </submittedName>
</protein>
<keyword evidence="1" id="KW-0808">Transferase</keyword>
<dbReference type="PANTHER" id="PTHR35526:SF3">
    <property type="entry name" value="ANTI-SIGMA-F FACTOR RSBW"/>
    <property type="match status" value="1"/>
</dbReference>
<dbReference type="SUPFAM" id="SSF55874">
    <property type="entry name" value="ATPase domain of HSP90 chaperone/DNA topoisomerase II/histidine kinase"/>
    <property type="match status" value="1"/>
</dbReference>
<dbReference type="Gene3D" id="3.30.565.10">
    <property type="entry name" value="Histidine kinase-like ATPase, C-terminal domain"/>
    <property type="match status" value="1"/>
</dbReference>
<evidence type="ECO:0000313" key="5">
    <source>
        <dbReference type="EMBL" id="KUJ47940.1"/>
    </source>
</evidence>